<keyword evidence="2" id="KW-1185">Reference proteome</keyword>
<reference evidence="1" key="1">
    <citation type="submission" date="2023-04" db="EMBL/GenBank/DDBJ databases">
        <title>Draft Genome sequencing of Naganishia species isolated from polar environments using Oxford Nanopore Technology.</title>
        <authorList>
            <person name="Leo P."/>
            <person name="Venkateswaran K."/>
        </authorList>
    </citation>
    <scope>NUCLEOTIDE SEQUENCE</scope>
    <source>
        <strain evidence="1">MNA-CCFEE 5262</strain>
    </source>
</reference>
<evidence type="ECO:0000313" key="1">
    <source>
        <dbReference type="EMBL" id="KAJ9112466.1"/>
    </source>
</evidence>
<name>A0ACC2WNR7_9TREE</name>
<dbReference type="Proteomes" id="UP001230649">
    <property type="component" value="Unassembled WGS sequence"/>
</dbReference>
<evidence type="ECO:0000313" key="2">
    <source>
        <dbReference type="Proteomes" id="UP001230649"/>
    </source>
</evidence>
<sequence length="226" mass="24203">MSTYPTTSLHSFSDVLQKRLTSPFSICLGVGLGAASYHAFANVSSYFYGPVAAINEEKLGLKKDVGQAVQLWEWFYETATLHATASSLIGSLGLIGAGFLIPPSSFSTYPRDLRRLLWGAAALVLAPLPYSALIMGPNDKVLLEMNQKIVKNRSSAGQVYPTDASKPSAKTGSVYASEHQVHGGLHPTEEAQAQALLGKWQKGHAVRTIISVAGLEAAMIAMFMAF</sequence>
<proteinExistence type="predicted"/>
<comment type="caution">
    <text evidence="1">The sequence shown here is derived from an EMBL/GenBank/DDBJ whole genome shotgun (WGS) entry which is preliminary data.</text>
</comment>
<gene>
    <name evidence="1" type="ORF">QFC20_002254</name>
</gene>
<protein>
    <submittedName>
        <fullName evidence="1">Uncharacterized protein</fullName>
    </submittedName>
</protein>
<accession>A0ACC2WNR7</accession>
<dbReference type="EMBL" id="JASBWS010000015">
    <property type="protein sequence ID" value="KAJ9112466.1"/>
    <property type="molecule type" value="Genomic_DNA"/>
</dbReference>
<organism evidence="1 2">
    <name type="scientific">Naganishia adeliensis</name>
    <dbReference type="NCBI Taxonomy" id="92952"/>
    <lineage>
        <taxon>Eukaryota</taxon>
        <taxon>Fungi</taxon>
        <taxon>Dikarya</taxon>
        <taxon>Basidiomycota</taxon>
        <taxon>Agaricomycotina</taxon>
        <taxon>Tremellomycetes</taxon>
        <taxon>Filobasidiales</taxon>
        <taxon>Filobasidiaceae</taxon>
        <taxon>Naganishia</taxon>
    </lineage>
</organism>